<organism evidence="1 2">
    <name type="scientific">Pseudomonas turukhanskensis</name>
    <dbReference type="NCBI Taxonomy" id="1806536"/>
    <lineage>
        <taxon>Bacteria</taxon>
        <taxon>Pseudomonadati</taxon>
        <taxon>Pseudomonadota</taxon>
        <taxon>Gammaproteobacteria</taxon>
        <taxon>Pseudomonadales</taxon>
        <taxon>Pseudomonadaceae</taxon>
        <taxon>Pseudomonas</taxon>
    </lineage>
</organism>
<protein>
    <recommendedName>
        <fullName evidence="3">Integrase</fullName>
    </recommendedName>
</protein>
<reference evidence="1" key="1">
    <citation type="journal article" date="2014" name="Int. J. Syst. Evol. Microbiol.">
        <title>Complete genome sequence of Corynebacterium casei LMG S-19264T (=DSM 44701T), isolated from a smear-ripened cheese.</title>
        <authorList>
            <consortium name="US DOE Joint Genome Institute (JGI-PGF)"/>
            <person name="Walter F."/>
            <person name="Albersmeier A."/>
            <person name="Kalinowski J."/>
            <person name="Ruckert C."/>
        </authorList>
    </citation>
    <scope>NUCLEOTIDE SEQUENCE</scope>
    <source>
        <strain evidence="1">VKM B-2935</strain>
    </source>
</reference>
<dbReference type="AlphaFoldDB" id="A0A9W6NHL1"/>
<evidence type="ECO:0000313" key="2">
    <source>
        <dbReference type="Proteomes" id="UP001143328"/>
    </source>
</evidence>
<dbReference type="EMBL" id="BSFN01000014">
    <property type="protein sequence ID" value="GLK90866.1"/>
    <property type="molecule type" value="Genomic_DNA"/>
</dbReference>
<name>A0A9W6NHL1_9PSED</name>
<keyword evidence="2" id="KW-1185">Reference proteome</keyword>
<comment type="caution">
    <text evidence="1">The sequence shown here is derived from an EMBL/GenBank/DDBJ whole genome shotgun (WGS) entry which is preliminary data.</text>
</comment>
<evidence type="ECO:0008006" key="3">
    <source>
        <dbReference type="Google" id="ProtNLM"/>
    </source>
</evidence>
<proteinExistence type="predicted"/>
<evidence type="ECO:0000313" key="1">
    <source>
        <dbReference type="EMBL" id="GLK90866.1"/>
    </source>
</evidence>
<gene>
    <name evidence="1" type="ORF">GCM10017655_39300</name>
</gene>
<sequence length="166" mass="18611">MTYFIHEQVVLSRLPEGPVAAHLASFANFVGEQGYRAFSLRRHVRIAAGFSRWLGQSGIQVQSICSAHAVEYLRDRTRHLRPGRGDTAVLQHLITFLRGEGVIPKEKVEPARLTAVERCAQDYAQYLCEARGLVTATIINYVPFVRDFLKHQFGEGPAFISRSISA</sequence>
<dbReference type="RefSeq" id="WP_271197035.1">
    <property type="nucleotide sequence ID" value="NZ_BSFN01000014.1"/>
</dbReference>
<reference evidence="1" key="2">
    <citation type="submission" date="2023-01" db="EMBL/GenBank/DDBJ databases">
        <authorList>
            <person name="Sun Q."/>
            <person name="Evtushenko L."/>
        </authorList>
    </citation>
    <scope>NUCLEOTIDE SEQUENCE</scope>
    <source>
        <strain evidence="1">VKM B-2935</strain>
    </source>
</reference>
<dbReference type="Proteomes" id="UP001143328">
    <property type="component" value="Unassembled WGS sequence"/>
</dbReference>
<accession>A0A9W6NHL1</accession>